<keyword evidence="9" id="KW-0325">Glycoprotein</keyword>
<organism evidence="14">
    <name type="scientific">Medioppia subpectinata</name>
    <dbReference type="NCBI Taxonomy" id="1979941"/>
    <lineage>
        <taxon>Eukaryota</taxon>
        <taxon>Metazoa</taxon>
        <taxon>Ecdysozoa</taxon>
        <taxon>Arthropoda</taxon>
        <taxon>Chelicerata</taxon>
        <taxon>Arachnida</taxon>
        <taxon>Acari</taxon>
        <taxon>Acariformes</taxon>
        <taxon>Sarcoptiformes</taxon>
        <taxon>Oribatida</taxon>
        <taxon>Brachypylina</taxon>
        <taxon>Oppioidea</taxon>
        <taxon>Oppiidae</taxon>
        <taxon>Medioppia</taxon>
    </lineage>
</organism>
<evidence type="ECO:0000256" key="4">
    <source>
        <dbReference type="ARBA" id="ARBA00022692"/>
    </source>
</evidence>
<keyword evidence="4 12" id="KW-0812">Transmembrane</keyword>
<sequence>VSFFSTSSELSNKQRFEYFLRTVPSDKSQASAMVEIVKKLNWTYVSIIYEESIYGIRAFNDLEELLDQNDICIAIKERLTKDSGIGLESAYDNIVKKLVSKQNARGVIVFGSDQEVALLMKAIKRNNATGLFTWIGSDGWSARSLVFAGNELQVEGTLSVQPAANPVPGFDDYFLSLTPKTNWRNPWFIEYWEHYFKCKWPDSTVTPYNLNYATYVSMHNGYEPEGQLQFVSDAVLAFAYGLRDMHNKLCPNGYRGVCPAMKDSDGSVLLNYLRDVSFQGLDNHEFHFATDGDGPARYRIIHYKQLSEGQFDWIKVGEYKDGNLELNLSEVQFHLSEAIIPTSVCSQPCERGQVKAYLEGEKCCFHCLNCTRYQVLISETQCIDCPDGYLPDTEKMNCEPIPEEYMRPDSVWGISALLFSWTGIFVTLFVMFVFIKYNDTPVVRASGRELCFVLLAGILMCYAMTFILVQKPSDYLCGAQKAGIGFCFSVVYSAILTKTNRISRIFKAGKQSARRPSFISPKSQLLICGGLSMIQIFIVVVWLAFSPPKAIHFYPTREDNHLVCEASINAGYFVAFLYPIFLIVVCTVYAVLTRKIPEAFNESKYIGFTMYTTCIIWLAFVPIYFTSSQSNHIALNLTTMSVSISLSATVTLLCLFTPKIYIIILHPEKNVRQSMMPHNKYGTLKNNTQMTATATLATTSSIRVESATQSDGTIFSILLYVMCLVM</sequence>
<dbReference type="InterPro" id="IPR000337">
    <property type="entry name" value="GPCR_3"/>
</dbReference>
<dbReference type="PANTHER" id="PTHR24060">
    <property type="entry name" value="METABOTROPIC GLUTAMATE RECEPTOR"/>
    <property type="match status" value="1"/>
</dbReference>
<dbReference type="EMBL" id="CAJPIZ010008309">
    <property type="protein sequence ID" value="CAG2111031.1"/>
    <property type="molecule type" value="Genomic_DNA"/>
</dbReference>
<dbReference type="Gene3D" id="2.10.50.30">
    <property type="entry name" value="GPCR, family 3, nine cysteines domain"/>
    <property type="match status" value="1"/>
</dbReference>
<dbReference type="InterPro" id="IPR028082">
    <property type="entry name" value="Peripla_BP_I"/>
</dbReference>
<dbReference type="Pfam" id="PF00003">
    <property type="entry name" value="7tm_3"/>
    <property type="match status" value="1"/>
</dbReference>
<feature type="transmembrane region" description="Helical" evidence="12">
    <location>
        <begin position="524"/>
        <end position="545"/>
    </location>
</feature>
<feature type="non-terminal residue" evidence="14">
    <location>
        <position position="1"/>
    </location>
</feature>
<dbReference type="InterPro" id="IPR038550">
    <property type="entry name" value="GPCR_3_9-Cys_sf"/>
</dbReference>
<dbReference type="PROSITE" id="PS00981">
    <property type="entry name" value="G_PROTEIN_RECEP_F3_3"/>
    <property type="match status" value="1"/>
</dbReference>
<evidence type="ECO:0000256" key="6">
    <source>
        <dbReference type="ARBA" id="ARBA00023040"/>
    </source>
</evidence>
<feature type="transmembrane region" description="Helical" evidence="12">
    <location>
        <begin position="411"/>
        <end position="438"/>
    </location>
</feature>
<evidence type="ECO:0000256" key="10">
    <source>
        <dbReference type="ARBA" id="ARBA00023224"/>
    </source>
</evidence>
<dbReference type="CDD" id="cd15045">
    <property type="entry name" value="7tmC_mGluRs"/>
    <property type="match status" value="1"/>
</dbReference>
<dbReference type="Gene3D" id="3.40.50.2300">
    <property type="match status" value="1"/>
</dbReference>
<reference evidence="14" key="1">
    <citation type="submission" date="2020-11" db="EMBL/GenBank/DDBJ databases">
        <authorList>
            <person name="Tran Van P."/>
        </authorList>
    </citation>
    <scope>NUCLEOTIDE SEQUENCE</scope>
</reference>
<feature type="transmembrane region" description="Helical" evidence="12">
    <location>
        <begin position="482"/>
        <end position="503"/>
    </location>
</feature>
<evidence type="ECO:0000313" key="15">
    <source>
        <dbReference type="Proteomes" id="UP000759131"/>
    </source>
</evidence>
<accession>A0A7R9Q406</accession>
<feature type="domain" description="G-protein coupled receptors family 3 profile" evidence="13">
    <location>
        <begin position="412"/>
        <end position="679"/>
    </location>
</feature>
<evidence type="ECO:0000313" key="14">
    <source>
        <dbReference type="EMBL" id="CAD7630601.1"/>
    </source>
</evidence>
<keyword evidence="8" id="KW-0675">Receptor</keyword>
<dbReference type="PRINTS" id="PR00593">
    <property type="entry name" value="MTABOTROPICR"/>
</dbReference>
<comment type="similarity">
    <text evidence="2">Belongs to the G-protein coupled receptor 3 family.</text>
</comment>
<dbReference type="AlphaFoldDB" id="A0A7R9Q406"/>
<feature type="non-terminal residue" evidence="14">
    <location>
        <position position="726"/>
    </location>
</feature>
<dbReference type="InterPro" id="IPR017979">
    <property type="entry name" value="GPCR_3_CS"/>
</dbReference>
<feature type="transmembrane region" description="Helical" evidence="12">
    <location>
        <begin position="605"/>
        <end position="625"/>
    </location>
</feature>
<dbReference type="PRINTS" id="PR00248">
    <property type="entry name" value="GPCRMGR"/>
</dbReference>
<keyword evidence="15" id="KW-1185">Reference proteome</keyword>
<gene>
    <name evidence="14" type="ORF">OSB1V03_LOCUS11013</name>
</gene>
<keyword evidence="7 12" id="KW-0472">Membrane</keyword>
<feature type="transmembrane region" description="Helical" evidence="12">
    <location>
        <begin position="645"/>
        <end position="666"/>
    </location>
</feature>
<dbReference type="EMBL" id="OC862884">
    <property type="protein sequence ID" value="CAD7630601.1"/>
    <property type="molecule type" value="Genomic_DNA"/>
</dbReference>
<keyword evidence="6" id="KW-0297">G-protein coupled receptor</keyword>
<dbReference type="GO" id="GO:0004930">
    <property type="term" value="F:G protein-coupled receptor activity"/>
    <property type="evidence" value="ECO:0007669"/>
    <property type="project" value="UniProtKB-KW"/>
</dbReference>
<comment type="function">
    <text evidence="11">G-protein coupled receptor for glutamate. Ligand binding causes a conformation change that triggers signaling via guanine nucleotide-binding proteins (G proteins) and modulates the activity of down-stream effectors.</text>
</comment>
<feature type="transmembrane region" description="Helical" evidence="12">
    <location>
        <begin position="450"/>
        <end position="470"/>
    </location>
</feature>
<evidence type="ECO:0000259" key="13">
    <source>
        <dbReference type="PROSITE" id="PS50259"/>
    </source>
</evidence>
<keyword evidence="10" id="KW-0807">Transducer</keyword>
<dbReference type="FunFam" id="3.40.50.2300:FF:000145">
    <property type="entry name" value="Glutamate receptor, metabotropic"/>
    <property type="match status" value="1"/>
</dbReference>
<dbReference type="Pfam" id="PF07562">
    <property type="entry name" value="NCD3G"/>
    <property type="match status" value="1"/>
</dbReference>
<evidence type="ECO:0000256" key="1">
    <source>
        <dbReference type="ARBA" id="ARBA00004651"/>
    </source>
</evidence>
<dbReference type="InterPro" id="IPR011500">
    <property type="entry name" value="GPCR_3_9-Cys_dom"/>
</dbReference>
<evidence type="ECO:0000256" key="9">
    <source>
        <dbReference type="ARBA" id="ARBA00023180"/>
    </source>
</evidence>
<protein>
    <recommendedName>
        <fullName evidence="13">G-protein coupled receptors family 3 profile domain-containing protein</fullName>
    </recommendedName>
</protein>
<proteinExistence type="inferred from homology"/>
<evidence type="ECO:0000256" key="5">
    <source>
        <dbReference type="ARBA" id="ARBA00022989"/>
    </source>
</evidence>
<dbReference type="InterPro" id="IPR050726">
    <property type="entry name" value="mGluR"/>
</dbReference>
<dbReference type="Pfam" id="PF01094">
    <property type="entry name" value="ANF_receptor"/>
    <property type="match status" value="1"/>
</dbReference>
<dbReference type="GO" id="GO:0005886">
    <property type="term" value="C:plasma membrane"/>
    <property type="evidence" value="ECO:0007669"/>
    <property type="project" value="UniProtKB-SubCell"/>
</dbReference>
<evidence type="ECO:0000256" key="12">
    <source>
        <dbReference type="SAM" id="Phobius"/>
    </source>
</evidence>
<dbReference type="InterPro" id="IPR000162">
    <property type="entry name" value="GPCR_3_mtglu_rcpt"/>
</dbReference>
<keyword evidence="3" id="KW-1003">Cell membrane</keyword>
<dbReference type="InterPro" id="IPR017978">
    <property type="entry name" value="GPCR_3_C"/>
</dbReference>
<dbReference type="InterPro" id="IPR001828">
    <property type="entry name" value="ANF_lig-bd_rcpt"/>
</dbReference>
<evidence type="ECO:0000256" key="2">
    <source>
        <dbReference type="ARBA" id="ARBA00007242"/>
    </source>
</evidence>
<evidence type="ECO:0000256" key="3">
    <source>
        <dbReference type="ARBA" id="ARBA00022475"/>
    </source>
</evidence>
<evidence type="ECO:0000256" key="8">
    <source>
        <dbReference type="ARBA" id="ARBA00023170"/>
    </source>
</evidence>
<feature type="transmembrane region" description="Helical" evidence="12">
    <location>
        <begin position="570"/>
        <end position="593"/>
    </location>
</feature>
<dbReference type="SUPFAM" id="SSF53822">
    <property type="entry name" value="Periplasmic binding protein-like I"/>
    <property type="match status" value="1"/>
</dbReference>
<evidence type="ECO:0000256" key="11">
    <source>
        <dbReference type="ARBA" id="ARBA00054813"/>
    </source>
</evidence>
<name>A0A7R9Q406_9ACAR</name>
<evidence type="ECO:0000256" key="7">
    <source>
        <dbReference type="ARBA" id="ARBA00023136"/>
    </source>
</evidence>
<dbReference type="FunFam" id="2.10.50.30:FF:000001">
    <property type="entry name" value="metabotropic glutamate receptor 1"/>
    <property type="match status" value="1"/>
</dbReference>
<keyword evidence="5 12" id="KW-1133">Transmembrane helix</keyword>
<dbReference type="Proteomes" id="UP000759131">
    <property type="component" value="Unassembled WGS sequence"/>
</dbReference>
<dbReference type="PROSITE" id="PS50259">
    <property type="entry name" value="G_PROTEIN_RECEP_F3_4"/>
    <property type="match status" value="1"/>
</dbReference>
<dbReference type="OrthoDB" id="9987222at2759"/>
<comment type="subcellular location">
    <subcellularLocation>
        <location evidence="1">Cell membrane</location>
        <topology evidence="1">Multi-pass membrane protein</topology>
    </subcellularLocation>
</comment>